<protein>
    <submittedName>
        <fullName evidence="1">Uncharacterized protein</fullName>
    </submittedName>
</protein>
<gene>
    <name evidence="1" type="ORF">K441DRAFT_336425</name>
</gene>
<dbReference type="EMBL" id="KV748254">
    <property type="protein sequence ID" value="OCK87815.1"/>
    <property type="molecule type" value="Genomic_DNA"/>
</dbReference>
<evidence type="ECO:0000313" key="2">
    <source>
        <dbReference type="Proteomes" id="UP000250078"/>
    </source>
</evidence>
<sequence length="1060" mass="117886">MAYVLSLRPQSPLKRSFSETPYLRSCSPLTDDPFTGTIRRLAPRNISATSLNSSSSIQAGSCLKGNENTPPGPTSRSLLDLVHGLEVAADIPQLSCHIPHKACCRKGIPTPSSVGSRKPSILDLGDLEELQSTGVDNLGGLGSNSTSPNGADQGTQGTGVKPDEFDAFEDAVEVPLSEDVSSDGVGEGDRNEQLAVEAVNISSQPSFKRWMSTLRRRHAQRQRAQAFLMERWSLDELDSEATTKLSPLLNASESTRRMSGSMSSSLGFVRAMKSTSITLASVSIAPRSHRGWPSKLRVENRSNGISDARVSMESNAGSLGPIIDEGAWLRSVQRRKVLEELIASEESYIGDMKVLVNDYFMLLPSVLSLSSQTRAAIQQNVTQILQLHEDLLGELHKTVPRAEYTQSAGQESYPITKAKHTRFHSADIIPGRLLEAKTSRKSRHSLEIGRPTDHRPIGLVADTKTAGNVAKIFNKYVKRFFAYEEYGAHWTTMSQDLTSTYKSMPTWQAYERGIEALSKSLASENNREASSRKALTFSDLLIKPIQRVCKYPLLFEDLCRQTPVYDDPESHAELEKALFRLQEAIREVNKAKDDPKRRRLIETTWLLQDRLVFQEKTISPAVVFRILGHVLLCGVLHVAYQSNDRVKGQYMICVLYKSCLVLATMNRAFTPYNVVAVIALANGTVEEPDNGRGLQCYTAQHTWKLVFESGHRLFEIILSACSTTEEEQWTKHLRDRIAVETHDLTEGRSVVQDMFSFLSLDLKSTGPIFGQPEILVRKMSVHRSATMGPKASLHQVIIKNTQAQKIPEAGQSTISPPVTPSQSHLSTNHIPTLAPRRAERIRLETALSEVWTKDILPFPGIAPRRAENPIRASANSVMRKLSMASIASNLSKRSPSHSSLGHNRSEESFRTAGRSSQQGSKNHATHADRHPCLTVVDFHNSPAAFLPTDFELQDRPSDRHRRLGNRAGLNERSSERSVRSRRLSTVYIRPQPREPAQLQRAREASNGSDTTVIHLPTVAREKLFEKDKQMKPSQAAQPSQAPPNNASAPKTKNRLFRFWM</sequence>
<evidence type="ECO:0000313" key="1">
    <source>
        <dbReference type="EMBL" id="OCK87815.1"/>
    </source>
</evidence>
<dbReference type="Proteomes" id="UP000250078">
    <property type="component" value="Unassembled WGS sequence"/>
</dbReference>
<keyword evidence="2" id="KW-1185">Reference proteome</keyword>
<accession>A0ACC8ENM8</accession>
<organism evidence="1 2">
    <name type="scientific">Cenococcum geophilum 1.58</name>
    <dbReference type="NCBI Taxonomy" id="794803"/>
    <lineage>
        <taxon>Eukaryota</taxon>
        <taxon>Fungi</taxon>
        <taxon>Dikarya</taxon>
        <taxon>Ascomycota</taxon>
        <taxon>Pezizomycotina</taxon>
        <taxon>Dothideomycetes</taxon>
        <taxon>Pleosporomycetidae</taxon>
        <taxon>Gloniales</taxon>
        <taxon>Gloniaceae</taxon>
        <taxon>Cenococcum</taxon>
    </lineage>
</organism>
<name>A0ACC8ENM8_9PEZI</name>
<proteinExistence type="predicted"/>
<reference evidence="1 2" key="1">
    <citation type="journal article" date="2016" name="Nat. Commun.">
        <title>Ectomycorrhizal ecology is imprinted in the genome of the dominant symbiotic fungus Cenococcum geophilum.</title>
        <authorList>
            <consortium name="DOE Joint Genome Institute"/>
            <person name="Peter M."/>
            <person name="Kohler A."/>
            <person name="Ohm R.A."/>
            <person name="Kuo A."/>
            <person name="Krutzmann J."/>
            <person name="Morin E."/>
            <person name="Arend M."/>
            <person name="Barry K.W."/>
            <person name="Binder M."/>
            <person name="Choi C."/>
            <person name="Clum A."/>
            <person name="Copeland A."/>
            <person name="Grisel N."/>
            <person name="Haridas S."/>
            <person name="Kipfer T."/>
            <person name="LaButti K."/>
            <person name="Lindquist E."/>
            <person name="Lipzen A."/>
            <person name="Maire R."/>
            <person name="Meier B."/>
            <person name="Mihaltcheva S."/>
            <person name="Molinier V."/>
            <person name="Murat C."/>
            <person name="Poggeler S."/>
            <person name="Quandt C.A."/>
            <person name="Sperisen C."/>
            <person name="Tritt A."/>
            <person name="Tisserant E."/>
            <person name="Crous P.W."/>
            <person name="Henrissat B."/>
            <person name="Nehls U."/>
            <person name="Egli S."/>
            <person name="Spatafora J.W."/>
            <person name="Grigoriev I.V."/>
            <person name="Martin F.M."/>
        </authorList>
    </citation>
    <scope>NUCLEOTIDE SEQUENCE [LARGE SCALE GENOMIC DNA]</scope>
    <source>
        <strain evidence="1 2">1.58</strain>
    </source>
</reference>